<dbReference type="Pfam" id="PF13344">
    <property type="entry name" value="Hydrolase_6"/>
    <property type="match status" value="1"/>
</dbReference>
<dbReference type="NCBIfam" id="TIGR01460">
    <property type="entry name" value="HAD-SF-IIA"/>
    <property type="match status" value="1"/>
</dbReference>
<name>A0A1H8RE52_9BACI</name>
<dbReference type="SFLD" id="SFLDS00003">
    <property type="entry name" value="Haloacid_Dehalogenase"/>
    <property type="match status" value="1"/>
</dbReference>
<keyword evidence="9" id="KW-1185">Reference proteome</keyword>
<dbReference type="Proteomes" id="UP000199300">
    <property type="component" value="Unassembled WGS sequence"/>
</dbReference>
<feature type="active site" description="Nucleophile" evidence="5">
    <location>
        <position position="10"/>
    </location>
</feature>
<reference evidence="8 9" key="1">
    <citation type="submission" date="2016-10" db="EMBL/GenBank/DDBJ databases">
        <authorList>
            <person name="de Groot N.N."/>
        </authorList>
    </citation>
    <scope>NUCLEOTIDE SEQUENCE [LARGE SCALE GENOMIC DNA]</scope>
    <source>
        <strain evidence="8 9">CGMCC 1.10434</strain>
    </source>
</reference>
<evidence type="ECO:0000313" key="9">
    <source>
        <dbReference type="Proteomes" id="UP000199300"/>
    </source>
</evidence>
<accession>A0A1H8RE52</accession>
<keyword evidence="2 7" id="KW-0479">Metal-binding</keyword>
<dbReference type="SFLD" id="SFLDG01139">
    <property type="entry name" value="C2.A:_Pyridoxal_Phosphate_Phos"/>
    <property type="match status" value="1"/>
</dbReference>
<dbReference type="InterPro" id="IPR006357">
    <property type="entry name" value="HAD-SF_hydro_IIA"/>
</dbReference>
<dbReference type="PIRSF" id="PIRSF000915">
    <property type="entry name" value="PGP-type_phosphatase"/>
    <property type="match status" value="1"/>
</dbReference>
<feature type="binding site" evidence="7">
    <location>
        <position position="10"/>
    </location>
    <ligand>
        <name>Mg(2+)</name>
        <dbReference type="ChEBI" id="CHEBI:18420"/>
    </ligand>
</feature>
<feature type="active site" description="Proton donor" evidence="5">
    <location>
        <position position="12"/>
    </location>
</feature>
<dbReference type="GO" id="GO:0005737">
    <property type="term" value="C:cytoplasm"/>
    <property type="evidence" value="ECO:0007669"/>
    <property type="project" value="TreeGrafter"/>
</dbReference>
<dbReference type="NCBIfam" id="TIGR01457">
    <property type="entry name" value="HAD-SF-IIA-hyp2"/>
    <property type="match status" value="1"/>
</dbReference>
<dbReference type="STRING" id="872970.SAMN04488134_11058"/>
<dbReference type="Gene3D" id="3.40.50.1000">
    <property type="entry name" value="HAD superfamily/HAD-like"/>
    <property type="match status" value="2"/>
</dbReference>
<dbReference type="GO" id="GO:0046872">
    <property type="term" value="F:metal ion binding"/>
    <property type="evidence" value="ECO:0007669"/>
    <property type="project" value="UniProtKB-KW"/>
</dbReference>
<keyword evidence="3" id="KW-0378">Hydrolase</keyword>
<dbReference type="PANTHER" id="PTHR19288:SF46">
    <property type="entry name" value="HALOACID DEHALOGENASE-LIKE HYDROLASE DOMAIN-CONTAINING PROTEIN 2"/>
    <property type="match status" value="1"/>
</dbReference>
<evidence type="ECO:0000256" key="4">
    <source>
        <dbReference type="ARBA" id="ARBA00022842"/>
    </source>
</evidence>
<evidence type="ECO:0000256" key="3">
    <source>
        <dbReference type="ARBA" id="ARBA00022801"/>
    </source>
</evidence>
<keyword evidence="4 7" id="KW-0460">Magnesium</keyword>
<dbReference type="InterPro" id="IPR036412">
    <property type="entry name" value="HAD-like_sf"/>
</dbReference>
<evidence type="ECO:0000256" key="7">
    <source>
        <dbReference type="PIRSR" id="PIRSR000915-3"/>
    </source>
</evidence>
<protein>
    <submittedName>
        <fullName evidence="8">4-nitrophenyl phosphatase</fullName>
    </submittedName>
</protein>
<feature type="binding site" evidence="6">
    <location>
        <position position="181"/>
    </location>
    <ligand>
        <name>substrate</name>
    </ligand>
</feature>
<evidence type="ECO:0000256" key="5">
    <source>
        <dbReference type="PIRSR" id="PIRSR000915-1"/>
    </source>
</evidence>
<sequence length="255" mass="27216">MAKYTGFLIDLDGTVYNGTEKIEAAVEFVSKLNEKGYPYLFLTNNSSKTPKAVADKLTAMGIVAKEEHVFTSSMATAAYVAEQKPDARVYAIGEDGLTSALAEAGLTLTDQNIEYVVMGLDRQLSYEKLAIGALAIRNGAKFIATNADVALPSERGFLPGSGSLISVLAVTTGVTPTYIGKPEAIIVDQAMEQLGSEKANTLMVGDNYQTDILAGIRAGIDSLLVLSGVTKETELEQVGEKPTFMIKSLSEWSIE</sequence>
<dbReference type="InterPro" id="IPR023214">
    <property type="entry name" value="HAD_sf"/>
</dbReference>
<evidence type="ECO:0000256" key="1">
    <source>
        <dbReference type="ARBA" id="ARBA00006696"/>
    </source>
</evidence>
<evidence type="ECO:0000256" key="2">
    <source>
        <dbReference type="ARBA" id="ARBA00022723"/>
    </source>
</evidence>
<comment type="similarity">
    <text evidence="1">Belongs to the HAD-like hydrolase superfamily. NagD family.</text>
</comment>
<dbReference type="OrthoDB" id="9810449at2"/>
<dbReference type="RefSeq" id="WP_091499158.1">
    <property type="nucleotide sequence ID" value="NZ_FODJ01000010.1"/>
</dbReference>
<dbReference type="InterPro" id="IPR006354">
    <property type="entry name" value="HAD-SF_hydro_IIA_hyp1"/>
</dbReference>
<evidence type="ECO:0000256" key="6">
    <source>
        <dbReference type="PIRSR" id="PIRSR000915-2"/>
    </source>
</evidence>
<evidence type="ECO:0000313" key="8">
    <source>
        <dbReference type="EMBL" id="SEO64670.1"/>
    </source>
</evidence>
<dbReference type="AlphaFoldDB" id="A0A1H8RE52"/>
<gene>
    <name evidence="8" type="ORF">SAMN04488134_11058</name>
</gene>
<feature type="binding site" evidence="7">
    <location>
        <position position="12"/>
    </location>
    <ligand>
        <name>Mg(2+)</name>
        <dbReference type="ChEBI" id="CHEBI:18420"/>
    </ligand>
</feature>
<proteinExistence type="inferred from homology"/>
<dbReference type="PANTHER" id="PTHR19288">
    <property type="entry name" value="4-NITROPHENYLPHOSPHATASE-RELATED"/>
    <property type="match status" value="1"/>
</dbReference>
<comment type="cofactor">
    <cofactor evidence="7">
        <name>Mg(2+)</name>
        <dbReference type="ChEBI" id="CHEBI:18420"/>
    </cofactor>
    <text evidence="7">Divalent metal ions. Mg(2+) is the most effective.</text>
</comment>
<dbReference type="Pfam" id="PF13242">
    <property type="entry name" value="Hydrolase_like"/>
    <property type="match status" value="1"/>
</dbReference>
<dbReference type="FunFam" id="3.40.50.1000:FF:000053">
    <property type="entry name" value="TIGR01457 family HAD hydrolase"/>
    <property type="match status" value="1"/>
</dbReference>
<dbReference type="EMBL" id="FODJ01000010">
    <property type="protein sequence ID" value="SEO64670.1"/>
    <property type="molecule type" value="Genomic_DNA"/>
</dbReference>
<dbReference type="GO" id="GO:0016791">
    <property type="term" value="F:phosphatase activity"/>
    <property type="evidence" value="ECO:0007669"/>
    <property type="project" value="TreeGrafter"/>
</dbReference>
<dbReference type="SUPFAM" id="SSF56784">
    <property type="entry name" value="HAD-like"/>
    <property type="match status" value="1"/>
</dbReference>
<dbReference type="CDD" id="cd07530">
    <property type="entry name" value="HAD_Pase_UmpH-like"/>
    <property type="match status" value="1"/>
</dbReference>
<feature type="binding site" evidence="7">
    <location>
        <position position="206"/>
    </location>
    <ligand>
        <name>Mg(2+)</name>
        <dbReference type="ChEBI" id="CHEBI:18420"/>
    </ligand>
</feature>
<organism evidence="8 9">
    <name type="scientific">Amphibacillus marinus</name>
    <dbReference type="NCBI Taxonomy" id="872970"/>
    <lineage>
        <taxon>Bacteria</taxon>
        <taxon>Bacillati</taxon>
        <taxon>Bacillota</taxon>
        <taxon>Bacilli</taxon>
        <taxon>Bacillales</taxon>
        <taxon>Bacillaceae</taxon>
        <taxon>Amphibacillus</taxon>
    </lineage>
</organism>